<dbReference type="OrthoDB" id="8777817at2"/>
<dbReference type="AlphaFoldDB" id="A0A158K0U9"/>
<accession>A0A158K0U9</accession>
<evidence type="ECO:0000313" key="1">
    <source>
        <dbReference type="EMBL" id="SAL74757.1"/>
    </source>
</evidence>
<gene>
    <name evidence="1" type="ORF">AWB68_04644</name>
</gene>
<comment type="caution">
    <text evidence="1">The sequence shown here is derived from an EMBL/GenBank/DDBJ whole genome shotgun (WGS) entry which is preliminary data.</text>
</comment>
<reference evidence="1" key="1">
    <citation type="submission" date="2016-01" db="EMBL/GenBank/DDBJ databases">
        <authorList>
            <person name="Peeters C."/>
        </authorList>
    </citation>
    <scope>NUCLEOTIDE SEQUENCE [LARGE SCALE GENOMIC DNA]</scope>
    <source>
        <strain evidence="1">LMG 22940</strain>
    </source>
</reference>
<dbReference type="RefSeq" id="WP_087646707.1">
    <property type="nucleotide sequence ID" value="NZ_FCON02000057.1"/>
</dbReference>
<evidence type="ECO:0008006" key="3">
    <source>
        <dbReference type="Google" id="ProtNLM"/>
    </source>
</evidence>
<dbReference type="Proteomes" id="UP000054770">
    <property type="component" value="Unassembled WGS sequence"/>
</dbReference>
<proteinExistence type="predicted"/>
<name>A0A158K0U9_9BURK</name>
<evidence type="ECO:0000313" key="2">
    <source>
        <dbReference type="Proteomes" id="UP000054770"/>
    </source>
</evidence>
<protein>
    <recommendedName>
        <fullName evidence="3">Transcriptional regulator</fullName>
    </recommendedName>
</protein>
<organism evidence="1 2">
    <name type="scientific">Caballeronia choica</name>
    <dbReference type="NCBI Taxonomy" id="326476"/>
    <lineage>
        <taxon>Bacteria</taxon>
        <taxon>Pseudomonadati</taxon>
        <taxon>Pseudomonadota</taxon>
        <taxon>Betaproteobacteria</taxon>
        <taxon>Burkholderiales</taxon>
        <taxon>Burkholderiaceae</taxon>
        <taxon>Caballeronia</taxon>
    </lineage>
</organism>
<dbReference type="EMBL" id="FCON02000057">
    <property type="protein sequence ID" value="SAL74757.1"/>
    <property type="molecule type" value="Genomic_DNA"/>
</dbReference>
<keyword evidence="2" id="KW-1185">Reference proteome</keyword>
<sequence length="82" mass="9444">MSVIAPDEKADFVTILHRHRLSEDDFMLQETDTTDLVDDVYPLRGHLTIVRKSTLKEKAYPIGHDTHWTTDFEKDLNKGAFG</sequence>